<dbReference type="Proteomes" id="UP000708208">
    <property type="component" value="Unassembled WGS sequence"/>
</dbReference>
<name>A0A8J2KG88_9HEXA</name>
<gene>
    <name evidence="1" type="ORF">AFUS01_LOCUS24103</name>
</gene>
<accession>A0A8J2KG88</accession>
<organism evidence="1 2">
    <name type="scientific">Allacma fusca</name>
    <dbReference type="NCBI Taxonomy" id="39272"/>
    <lineage>
        <taxon>Eukaryota</taxon>
        <taxon>Metazoa</taxon>
        <taxon>Ecdysozoa</taxon>
        <taxon>Arthropoda</taxon>
        <taxon>Hexapoda</taxon>
        <taxon>Collembola</taxon>
        <taxon>Symphypleona</taxon>
        <taxon>Sminthuridae</taxon>
        <taxon>Allacma</taxon>
    </lineage>
</organism>
<reference evidence="1" key="1">
    <citation type="submission" date="2021-06" db="EMBL/GenBank/DDBJ databases">
        <authorList>
            <person name="Hodson N. C."/>
            <person name="Mongue J. A."/>
            <person name="Jaron S. K."/>
        </authorList>
    </citation>
    <scope>NUCLEOTIDE SEQUENCE</scope>
</reference>
<comment type="caution">
    <text evidence="1">The sequence shown here is derived from an EMBL/GenBank/DDBJ whole genome shotgun (WGS) entry which is preliminary data.</text>
</comment>
<feature type="non-terminal residue" evidence="1">
    <location>
        <position position="1"/>
    </location>
</feature>
<evidence type="ECO:0000313" key="2">
    <source>
        <dbReference type="Proteomes" id="UP000708208"/>
    </source>
</evidence>
<proteinExistence type="predicted"/>
<sequence>MLSSKLRKSGKSGLK</sequence>
<keyword evidence="2" id="KW-1185">Reference proteome</keyword>
<evidence type="ECO:0000313" key="1">
    <source>
        <dbReference type="EMBL" id="CAG7785481.1"/>
    </source>
</evidence>
<protein>
    <submittedName>
        <fullName evidence="1">Uncharacterized protein</fullName>
    </submittedName>
</protein>
<dbReference type="EMBL" id="CAJVCH010297513">
    <property type="protein sequence ID" value="CAG7785481.1"/>
    <property type="molecule type" value="Genomic_DNA"/>
</dbReference>